<sequence length="133" mass="14520">MSEKETSLLDQFRTFKQLQEYIAIGRVEPWGRGAFREFAKEHPKEAACLRQGRRAGNFAVITGLFGALGSAAYTYRYGRSGIGATLAAGAGFATAALLGGHAAMLYYWGVAPEMEPLDASIVFLRWVKDHQSA</sequence>
<reference evidence="2 3" key="1">
    <citation type="journal article" date="2020" name="J. Phycol.">
        <title>Comparative genome analysis reveals Cyanidiococcus gen. nov., a new extremophilic red algal genus sister to Cyanidioschyzon (Cyanidioschyzonaceae, Rhodophyta).</title>
        <authorList>
            <person name="Liu S.-L."/>
            <person name="Chiang Y.-R."/>
            <person name="Yoon H.S."/>
            <person name="Fu H.-Y."/>
        </authorList>
    </citation>
    <scope>NUCLEOTIDE SEQUENCE [LARGE SCALE GENOMIC DNA]</scope>
    <source>
        <strain evidence="2 3">THAL066</strain>
    </source>
</reference>
<evidence type="ECO:0000313" key="2">
    <source>
        <dbReference type="EMBL" id="KAF6004255.1"/>
    </source>
</evidence>
<dbReference type="OrthoDB" id="10373810at2759"/>
<dbReference type="AlphaFoldDB" id="A0A7J7IMB7"/>
<keyword evidence="3" id="KW-1185">Reference proteome</keyword>
<gene>
    <name evidence="2" type="ORF">F1559_004387</name>
</gene>
<comment type="caution">
    <text evidence="2">The sequence shown here is derived from an EMBL/GenBank/DDBJ whole genome shotgun (WGS) entry which is preliminary data.</text>
</comment>
<dbReference type="Proteomes" id="UP000530660">
    <property type="component" value="Unassembled WGS sequence"/>
</dbReference>
<evidence type="ECO:0000256" key="1">
    <source>
        <dbReference type="SAM" id="Phobius"/>
    </source>
</evidence>
<evidence type="ECO:0000313" key="3">
    <source>
        <dbReference type="Proteomes" id="UP000530660"/>
    </source>
</evidence>
<dbReference type="EMBL" id="VWRR01000004">
    <property type="protein sequence ID" value="KAF6004255.1"/>
    <property type="molecule type" value="Genomic_DNA"/>
</dbReference>
<organism evidence="2 3">
    <name type="scientific">Cyanidiococcus yangmingshanensis</name>
    <dbReference type="NCBI Taxonomy" id="2690220"/>
    <lineage>
        <taxon>Eukaryota</taxon>
        <taxon>Rhodophyta</taxon>
        <taxon>Bangiophyceae</taxon>
        <taxon>Cyanidiales</taxon>
        <taxon>Cyanidiaceae</taxon>
        <taxon>Cyanidiococcus</taxon>
    </lineage>
</organism>
<protein>
    <submittedName>
        <fullName evidence="2">Uncharacterized protein</fullName>
    </submittedName>
</protein>
<keyword evidence="1" id="KW-1133">Transmembrane helix</keyword>
<feature type="transmembrane region" description="Helical" evidence="1">
    <location>
        <begin position="82"/>
        <end position="108"/>
    </location>
</feature>
<accession>A0A7J7IMB7</accession>
<proteinExistence type="predicted"/>
<feature type="transmembrane region" description="Helical" evidence="1">
    <location>
        <begin position="55"/>
        <end position="75"/>
    </location>
</feature>
<keyword evidence="1" id="KW-0812">Transmembrane</keyword>
<keyword evidence="1" id="KW-0472">Membrane</keyword>
<name>A0A7J7IMB7_9RHOD</name>